<evidence type="ECO:0000313" key="9">
    <source>
        <dbReference type="EMBL" id="CUS08055.1"/>
    </source>
</evidence>
<proteinExistence type="predicted"/>
<dbReference type="PROSITE" id="PS50071">
    <property type="entry name" value="HOMEOBOX_2"/>
    <property type="match status" value="1"/>
</dbReference>
<dbReference type="GO" id="GO:0000978">
    <property type="term" value="F:RNA polymerase II cis-regulatory region sequence-specific DNA binding"/>
    <property type="evidence" value="ECO:0007669"/>
    <property type="project" value="TreeGrafter"/>
</dbReference>
<feature type="region of interest" description="Disordered" evidence="7">
    <location>
        <begin position="1"/>
        <end position="41"/>
    </location>
</feature>
<comment type="subcellular location">
    <subcellularLocation>
        <location evidence="1 5 6">Nucleus</location>
    </subcellularLocation>
</comment>
<evidence type="ECO:0000256" key="7">
    <source>
        <dbReference type="SAM" id="MobiDB-lite"/>
    </source>
</evidence>
<dbReference type="PANTHER" id="PTHR24324">
    <property type="entry name" value="HOMEOBOX PROTEIN HHEX"/>
    <property type="match status" value="1"/>
</dbReference>
<dbReference type="Proteomes" id="UP001412239">
    <property type="component" value="Unassembled WGS sequence"/>
</dbReference>
<evidence type="ECO:0000256" key="3">
    <source>
        <dbReference type="ARBA" id="ARBA00023155"/>
    </source>
</evidence>
<gene>
    <name evidence="9" type="ORF">GSTUAT00007856001</name>
</gene>
<keyword evidence="2 5" id="KW-0238">DNA-binding</keyword>
<keyword evidence="3 5" id="KW-0371">Homeobox</keyword>
<dbReference type="Pfam" id="PF00046">
    <property type="entry name" value="Homeodomain"/>
    <property type="match status" value="1"/>
</dbReference>
<dbReference type="GO" id="GO:0005634">
    <property type="term" value="C:nucleus"/>
    <property type="evidence" value="ECO:0007669"/>
    <property type="project" value="UniProtKB-SubCell"/>
</dbReference>
<dbReference type="InterPro" id="IPR017970">
    <property type="entry name" value="Homeobox_CS"/>
</dbReference>
<dbReference type="SUPFAM" id="SSF46689">
    <property type="entry name" value="Homeodomain-like"/>
    <property type="match status" value="1"/>
</dbReference>
<dbReference type="SMART" id="SM00389">
    <property type="entry name" value="HOX"/>
    <property type="match status" value="1"/>
</dbReference>
<evidence type="ECO:0000256" key="5">
    <source>
        <dbReference type="PROSITE-ProRule" id="PRU00108"/>
    </source>
</evidence>
<evidence type="ECO:0000256" key="2">
    <source>
        <dbReference type="ARBA" id="ARBA00023125"/>
    </source>
</evidence>
<evidence type="ECO:0000256" key="1">
    <source>
        <dbReference type="ARBA" id="ARBA00004123"/>
    </source>
</evidence>
<evidence type="ECO:0000256" key="4">
    <source>
        <dbReference type="ARBA" id="ARBA00023242"/>
    </source>
</evidence>
<keyword evidence="10" id="KW-1185">Reference proteome</keyword>
<dbReference type="GO" id="GO:0030154">
    <property type="term" value="P:cell differentiation"/>
    <property type="evidence" value="ECO:0007669"/>
    <property type="project" value="TreeGrafter"/>
</dbReference>
<dbReference type="InterPro" id="IPR009057">
    <property type="entry name" value="Homeodomain-like_sf"/>
</dbReference>
<name>A0A292PMY5_9PEZI</name>
<sequence length="577" mass="63365">MSSVTSPSPSPPHQQASMSRRPPRKSTLTQQQKNQKRQRATQEQLVTLEAEFNKNPTPTAIVRERVAQEINMTERSVQIWFQNRRAKIKHLAKKSLETGEECDAVPDCVRQYFAMQAMENGKAFPRGLMGDRSRSLSAYGNGNMLNPEQSPQGKIVIHHFTCRSLSIGSWRRVGQNAMDLVIFYSPEKACITYYINNDSAGYKIEYPFAYIKSIEIEGLDTPVTSHGAQKQGQLVITLTQPPNFFMDSSGSASGSGGFYQCGDFTEDQQASQVLIHQLGGHPKILQSQLAKLMTLDAFANRHLHSQSHLQQFYDNPTFSVSAPVSPQIVRPASSNDVDTPAGYPQDPAPGHNFHQKHRRTRSRSVPLAIDFSQLQQNMPSFSFQDAQDHLYAPAPQHPHALVSSGLPNPLRIDTSSSGFLDYRPGSAYPLSAATTTSPSDYSSPSMINSSLHHDMSNSAGYGTPYSLPFLSPMVDPASAIGTSVSPVSIRHGDPVIASTSPPLSHLYRSTSSEMFPEAYDQQNPLSDDGVGLNELYSKQSLGLSGHSPSVEDQEDVDMQQMMQFSLAQGVTPAANGM</sequence>
<dbReference type="AlphaFoldDB" id="A0A292PMY5"/>
<dbReference type="GO" id="GO:0000981">
    <property type="term" value="F:DNA-binding transcription factor activity, RNA polymerase II-specific"/>
    <property type="evidence" value="ECO:0007669"/>
    <property type="project" value="InterPro"/>
</dbReference>
<feature type="domain" description="Homeobox" evidence="8">
    <location>
        <begin position="31"/>
        <end position="91"/>
    </location>
</feature>
<dbReference type="Pfam" id="PF24818">
    <property type="entry name" value="PH_TRF2_HOY1"/>
    <property type="match status" value="1"/>
</dbReference>
<dbReference type="EMBL" id="LN891149">
    <property type="protein sequence ID" value="CUS08055.1"/>
    <property type="molecule type" value="Genomic_DNA"/>
</dbReference>
<dbReference type="PANTHER" id="PTHR24324:SF5">
    <property type="entry name" value="HEMATOPOIETICALLY-EXPRESSED HOMEOBOX PROTEIN HHEX"/>
    <property type="match status" value="1"/>
</dbReference>
<keyword evidence="4 5" id="KW-0539">Nucleus</keyword>
<feature type="DNA-binding region" description="Homeobox" evidence="5">
    <location>
        <begin position="33"/>
        <end position="92"/>
    </location>
</feature>
<dbReference type="InterPro" id="IPR001356">
    <property type="entry name" value="HD"/>
</dbReference>
<dbReference type="PROSITE" id="PS00027">
    <property type="entry name" value="HOMEOBOX_1"/>
    <property type="match status" value="1"/>
</dbReference>
<feature type="compositionally biased region" description="Basic residues" evidence="7">
    <location>
        <begin position="353"/>
        <end position="362"/>
    </location>
</feature>
<accession>A0A292PMY5</accession>
<protein>
    <recommendedName>
        <fullName evidence="8">Homeobox domain-containing protein</fullName>
    </recommendedName>
</protein>
<evidence type="ECO:0000256" key="6">
    <source>
        <dbReference type="RuleBase" id="RU000682"/>
    </source>
</evidence>
<dbReference type="InterPro" id="IPR051000">
    <property type="entry name" value="Homeobox_DNA-bind_prot"/>
</dbReference>
<reference evidence="9" key="1">
    <citation type="submission" date="2015-10" db="EMBL/GenBank/DDBJ databases">
        <authorList>
            <person name="Regsiter A."/>
            <person name="william w."/>
        </authorList>
    </citation>
    <scope>NUCLEOTIDE SEQUENCE</scope>
    <source>
        <strain evidence="9">Montdore</strain>
    </source>
</reference>
<feature type="region of interest" description="Disordered" evidence="7">
    <location>
        <begin position="330"/>
        <end position="362"/>
    </location>
</feature>
<dbReference type="InterPro" id="IPR057939">
    <property type="entry name" value="TRF2_HOY1_PH"/>
</dbReference>
<dbReference type="Gene3D" id="1.10.10.60">
    <property type="entry name" value="Homeodomain-like"/>
    <property type="match status" value="1"/>
</dbReference>
<evidence type="ECO:0000259" key="8">
    <source>
        <dbReference type="PROSITE" id="PS50071"/>
    </source>
</evidence>
<dbReference type="CDD" id="cd00086">
    <property type="entry name" value="homeodomain"/>
    <property type="match status" value="1"/>
</dbReference>
<organism evidence="9 10">
    <name type="scientific">Tuber aestivum</name>
    <name type="common">summer truffle</name>
    <dbReference type="NCBI Taxonomy" id="59557"/>
    <lineage>
        <taxon>Eukaryota</taxon>
        <taxon>Fungi</taxon>
        <taxon>Dikarya</taxon>
        <taxon>Ascomycota</taxon>
        <taxon>Pezizomycotina</taxon>
        <taxon>Pezizomycetes</taxon>
        <taxon>Pezizales</taxon>
        <taxon>Tuberaceae</taxon>
        <taxon>Tuber</taxon>
    </lineage>
</organism>
<evidence type="ECO:0000313" key="10">
    <source>
        <dbReference type="Proteomes" id="UP001412239"/>
    </source>
</evidence>